<dbReference type="Proteomes" id="UP000886817">
    <property type="component" value="Unassembled WGS sequence"/>
</dbReference>
<dbReference type="GO" id="GO:0042802">
    <property type="term" value="F:identical protein binding"/>
    <property type="evidence" value="ECO:0007669"/>
    <property type="project" value="TreeGrafter"/>
</dbReference>
<feature type="transmembrane region" description="Helical" evidence="1">
    <location>
        <begin position="194"/>
        <end position="218"/>
    </location>
</feature>
<reference evidence="3" key="1">
    <citation type="journal article" date="2021" name="PeerJ">
        <title>Extensive microbial diversity within the chicken gut microbiome revealed by metagenomics and culture.</title>
        <authorList>
            <person name="Gilroy R."/>
            <person name="Ravi A."/>
            <person name="Getino M."/>
            <person name="Pursley I."/>
            <person name="Horton D.L."/>
            <person name="Alikhan N.F."/>
            <person name="Baker D."/>
            <person name="Gharbi K."/>
            <person name="Hall N."/>
            <person name="Watson M."/>
            <person name="Adriaenssens E.M."/>
            <person name="Foster-Nyarko E."/>
            <person name="Jarju S."/>
            <person name="Secka A."/>
            <person name="Antonio M."/>
            <person name="Oren A."/>
            <person name="Chaudhuri R.R."/>
            <person name="La Ragione R."/>
            <person name="Hildebrand F."/>
            <person name="Pallen M.J."/>
        </authorList>
    </citation>
    <scope>NUCLEOTIDE SEQUENCE</scope>
    <source>
        <strain evidence="3">ChiSjej1B19-8411</strain>
    </source>
</reference>
<reference evidence="3" key="2">
    <citation type="submission" date="2021-04" db="EMBL/GenBank/DDBJ databases">
        <authorList>
            <person name="Gilroy R."/>
        </authorList>
    </citation>
    <scope>NUCLEOTIDE SEQUENCE</scope>
    <source>
        <strain evidence="3">ChiSjej1B19-8411</strain>
    </source>
</reference>
<feature type="transmembrane region" description="Helical" evidence="1">
    <location>
        <begin position="15"/>
        <end position="32"/>
    </location>
</feature>
<dbReference type="InterPro" id="IPR036890">
    <property type="entry name" value="HATPase_C_sf"/>
</dbReference>
<keyword evidence="1" id="KW-0812">Transmembrane</keyword>
<comment type="caution">
    <text evidence="3">The sequence shown here is derived from an EMBL/GenBank/DDBJ whole genome shotgun (WGS) entry which is preliminary data.</text>
</comment>
<dbReference type="AlphaFoldDB" id="A0A9D2B4M4"/>
<proteinExistence type="predicted"/>
<feature type="transmembrane region" description="Helical" evidence="1">
    <location>
        <begin position="68"/>
        <end position="84"/>
    </location>
</feature>
<feature type="transmembrane region" description="Helical" evidence="1">
    <location>
        <begin position="91"/>
        <end position="112"/>
    </location>
</feature>
<keyword evidence="1" id="KW-0472">Membrane</keyword>
<feature type="transmembrane region" description="Helical" evidence="1">
    <location>
        <begin position="156"/>
        <end position="179"/>
    </location>
</feature>
<dbReference type="InterPro" id="IPR032834">
    <property type="entry name" value="NatK-like_C"/>
</dbReference>
<evidence type="ECO:0000256" key="1">
    <source>
        <dbReference type="SAM" id="Phobius"/>
    </source>
</evidence>
<organism evidence="3 4">
    <name type="scientific">Candidatus Blautia gallistercoris</name>
    <dbReference type="NCBI Taxonomy" id="2838490"/>
    <lineage>
        <taxon>Bacteria</taxon>
        <taxon>Bacillati</taxon>
        <taxon>Bacillota</taxon>
        <taxon>Clostridia</taxon>
        <taxon>Lachnospirales</taxon>
        <taxon>Lachnospiraceae</taxon>
        <taxon>Blautia</taxon>
    </lineage>
</organism>
<dbReference type="PANTHER" id="PTHR40448">
    <property type="entry name" value="TWO-COMPONENT SENSOR HISTIDINE KINASE"/>
    <property type="match status" value="1"/>
</dbReference>
<dbReference type="EMBL" id="DXEX01000242">
    <property type="protein sequence ID" value="HIX60279.1"/>
    <property type="molecule type" value="Genomic_DNA"/>
</dbReference>
<dbReference type="Gene3D" id="3.30.565.10">
    <property type="entry name" value="Histidine kinase-like ATPase, C-terminal domain"/>
    <property type="match status" value="1"/>
</dbReference>
<feature type="domain" description="Sensor histidine kinase NatK-like C-terminal" evidence="2">
    <location>
        <begin position="327"/>
        <end position="423"/>
    </location>
</feature>
<gene>
    <name evidence="3" type="ORF">IAA45_11285</name>
</gene>
<keyword evidence="1" id="KW-1133">Transmembrane helix</keyword>
<protein>
    <submittedName>
        <fullName evidence="3">GHKL domain-containing protein</fullName>
    </submittedName>
</protein>
<sequence length="437" mass="50075">MELDVLWEFLGYSRLFFYLYAAGLVAVLGKILKNFLTLKEGWIFRILFCLYVVMVTVMVIFAGDEVNILGALCLALGGAAVLFRDPWRNRLSVGLLFFVQAVSISVLADKIFEPHLWMEPAWEYVLIPQDLFRLLLWTAVWLVLRRQFTGRQLQIPGNVWILIDILAGMPAAVILLIFMTVDPYGSQTVPAYEGFIYGSMGIAVFTSAALFYLTLVLNRNEQLKEEQRLWEMRRMHYEDLEREQLALRRMRHDTANHLRALAGLEGEKAREYLQEWMESPAMRPSRRFSENEVVNTVICSKLEEMERLGISWKIEAPLPEQLSMGKMEICSLFANALDNALEACGQVEEGKRWLHLKAGYTRGLLMLKLENSMKEAPELENGKLKTRKREKDSHGIGYGEIADICARYQGVSRVSWKEGAFTLLCSVPLQNAGKNRM</sequence>
<dbReference type="CDD" id="cd16935">
    <property type="entry name" value="HATPase_AgrC-ComD-like"/>
    <property type="match status" value="1"/>
</dbReference>
<feature type="transmembrane region" description="Helical" evidence="1">
    <location>
        <begin position="44"/>
        <end position="62"/>
    </location>
</feature>
<name>A0A9D2B4M4_9FIRM</name>
<dbReference type="Pfam" id="PF14501">
    <property type="entry name" value="HATPase_c_5"/>
    <property type="match status" value="1"/>
</dbReference>
<dbReference type="PANTHER" id="PTHR40448:SF1">
    <property type="entry name" value="TWO-COMPONENT SENSOR HISTIDINE KINASE"/>
    <property type="match status" value="1"/>
</dbReference>
<evidence type="ECO:0000313" key="3">
    <source>
        <dbReference type="EMBL" id="HIX60279.1"/>
    </source>
</evidence>
<evidence type="ECO:0000313" key="4">
    <source>
        <dbReference type="Proteomes" id="UP000886817"/>
    </source>
</evidence>
<feature type="transmembrane region" description="Helical" evidence="1">
    <location>
        <begin position="124"/>
        <end position="144"/>
    </location>
</feature>
<accession>A0A9D2B4M4</accession>
<evidence type="ECO:0000259" key="2">
    <source>
        <dbReference type="Pfam" id="PF14501"/>
    </source>
</evidence>